<gene>
    <name evidence="2" type="ORF">PYW07_014727</name>
</gene>
<keyword evidence="3" id="KW-1185">Reference proteome</keyword>
<proteinExistence type="predicted"/>
<dbReference type="Proteomes" id="UP001231518">
    <property type="component" value="Chromosome 5"/>
</dbReference>
<dbReference type="Pfam" id="PF03281">
    <property type="entry name" value="Mab-21"/>
    <property type="match status" value="1"/>
</dbReference>
<feature type="domain" description="Mab-21-like nucleotidyltransferase" evidence="1">
    <location>
        <begin position="74"/>
        <end position="171"/>
    </location>
</feature>
<comment type="caution">
    <text evidence="2">The sequence shown here is derived from an EMBL/GenBank/DDBJ whole genome shotgun (WGS) entry which is preliminary data.</text>
</comment>
<accession>A0AAD7YZB2</accession>
<dbReference type="Gene3D" id="3.30.460.90">
    <property type="match status" value="1"/>
</dbReference>
<name>A0AAD7YZB2_MYTSE</name>
<reference evidence="2" key="1">
    <citation type="submission" date="2023-03" db="EMBL/GenBank/DDBJ databases">
        <title>Chromosome-level genomes of two armyworms, Mythimna separata and Mythimna loreyi, provide insights into the biosynthesis and reception of sex pheromones.</title>
        <authorList>
            <person name="Zhao H."/>
        </authorList>
    </citation>
    <scope>NUCLEOTIDE SEQUENCE</scope>
    <source>
        <strain evidence="2">BeijingLab</strain>
        <tissue evidence="2">Pupa</tissue>
    </source>
</reference>
<dbReference type="EMBL" id="JARGEI010000003">
    <property type="protein sequence ID" value="KAJ8734176.1"/>
    <property type="molecule type" value="Genomic_DNA"/>
</dbReference>
<protein>
    <recommendedName>
        <fullName evidence="1">Mab-21-like nucleotidyltransferase domain-containing protein</fullName>
    </recommendedName>
</protein>
<evidence type="ECO:0000313" key="2">
    <source>
        <dbReference type="EMBL" id="KAJ8734176.1"/>
    </source>
</evidence>
<evidence type="ECO:0000313" key="3">
    <source>
        <dbReference type="Proteomes" id="UP001231518"/>
    </source>
</evidence>
<organism evidence="2 3">
    <name type="scientific">Mythimna separata</name>
    <name type="common">Oriental armyworm</name>
    <name type="synonym">Pseudaletia separata</name>
    <dbReference type="NCBI Taxonomy" id="271217"/>
    <lineage>
        <taxon>Eukaryota</taxon>
        <taxon>Metazoa</taxon>
        <taxon>Ecdysozoa</taxon>
        <taxon>Arthropoda</taxon>
        <taxon>Hexapoda</taxon>
        <taxon>Insecta</taxon>
        <taxon>Pterygota</taxon>
        <taxon>Neoptera</taxon>
        <taxon>Endopterygota</taxon>
        <taxon>Lepidoptera</taxon>
        <taxon>Glossata</taxon>
        <taxon>Ditrysia</taxon>
        <taxon>Noctuoidea</taxon>
        <taxon>Noctuidae</taxon>
        <taxon>Noctuinae</taxon>
        <taxon>Hadenini</taxon>
        <taxon>Mythimna</taxon>
    </lineage>
</organism>
<evidence type="ECO:0000259" key="1">
    <source>
        <dbReference type="Pfam" id="PF03281"/>
    </source>
</evidence>
<dbReference type="InterPro" id="IPR046903">
    <property type="entry name" value="Mab-21-like_nuc_Trfase"/>
</dbReference>
<dbReference type="AlphaFoldDB" id="A0AAD7YZB2"/>
<sequence length="188" mass="22191">MTNSGRGRHRGRQVKTVEEIFQEVNRRYVRIKPKDRRDNNSILYKVLHELLKIMRKCDNLFDSMNPKLEYLGSYFDGMRVGQPNEYDINVILTIHVNYSKISLDARETQNSYTSIIMPEEFRRLSNTPETATKGFKKTKFWCDRSYRMSVTNFRSWMQSVVDAALNTLPLENGKLESDIHYVQLIEIV</sequence>